<dbReference type="CDD" id="cd07029">
    <property type="entry name" value="RNAP_I_III_AC19"/>
    <property type="match status" value="1"/>
</dbReference>
<reference evidence="8" key="1">
    <citation type="submission" date="2021-11" db="EMBL/GenBank/DDBJ databases">
        <authorList>
            <consortium name="Genoscope - CEA"/>
            <person name="William W."/>
        </authorList>
    </citation>
    <scope>NUCLEOTIDE SEQUENCE</scope>
</reference>
<accession>A0A8J2SQL4</accession>
<dbReference type="InterPro" id="IPR033898">
    <property type="entry name" value="RNAP_AC19"/>
</dbReference>
<dbReference type="GO" id="GO:0046983">
    <property type="term" value="F:protein dimerization activity"/>
    <property type="evidence" value="ECO:0007669"/>
    <property type="project" value="InterPro"/>
</dbReference>
<dbReference type="InterPro" id="IPR008193">
    <property type="entry name" value="RNA_pol_Rpb11_13-16kDa_CS"/>
</dbReference>
<dbReference type="GO" id="GO:0003677">
    <property type="term" value="F:DNA binding"/>
    <property type="evidence" value="ECO:0007669"/>
    <property type="project" value="InterPro"/>
</dbReference>
<dbReference type="GO" id="GO:0006383">
    <property type="term" value="P:transcription by RNA polymerase III"/>
    <property type="evidence" value="ECO:0007669"/>
    <property type="project" value="TreeGrafter"/>
</dbReference>
<evidence type="ECO:0000313" key="8">
    <source>
        <dbReference type="EMBL" id="CAH0375291.1"/>
    </source>
</evidence>
<dbReference type="InterPro" id="IPR036603">
    <property type="entry name" value="RBP11-like"/>
</dbReference>
<organism evidence="8 9">
    <name type="scientific">Pelagomonas calceolata</name>
    <dbReference type="NCBI Taxonomy" id="35677"/>
    <lineage>
        <taxon>Eukaryota</taxon>
        <taxon>Sar</taxon>
        <taxon>Stramenopiles</taxon>
        <taxon>Ochrophyta</taxon>
        <taxon>Pelagophyceae</taxon>
        <taxon>Pelagomonadales</taxon>
        <taxon>Pelagomonadaceae</taxon>
        <taxon>Pelagomonas</taxon>
    </lineage>
</organism>
<name>A0A8J2SQL4_9STRA</name>
<keyword evidence="9" id="KW-1185">Reference proteome</keyword>
<evidence type="ECO:0000256" key="3">
    <source>
        <dbReference type="ARBA" id="ARBA00023163"/>
    </source>
</evidence>
<comment type="similarity">
    <text evidence="5">Belongs to the archaeal Rpo11/eukaryotic RPB11/RPC19 RNA polymerase subunit family.</text>
</comment>
<keyword evidence="3" id="KW-0804">Transcription</keyword>
<feature type="region of interest" description="Disordered" evidence="6">
    <location>
        <begin position="106"/>
        <end position="137"/>
    </location>
</feature>
<dbReference type="GO" id="GO:0006362">
    <property type="term" value="P:transcription elongation by RNA polymerase I"/>
    <property type="evidence" value="ECO:0007669"/>
    <property type="project" value="TreeGrafter"/>
</dbReference>
<keyword evidence="2" id="KW-0240">DNA-directed RNA polymerase</keyword>
<sequence>MATSGGAGPQEAALKIVGEADDEAARTYVFRGEDHTLGNALRHVLMRQKDVEFCGYSVPHPSEPFVHVRLQTTGAPARAVLDDGLKQLGGICDALAAQLDKAEGLAETRKRSDSQGTAFPGPGRALENARRLADRME</sequence>
<evidence type="ECO:0000256" key="6">
    <source>
        <dbReference type="SAM" id="MobiDB-lite"/>
    </source>
</evidence>
<evidence type="ECO:0000256" key="5">
    <source>
        <dbReference type="ARBA" id="ARBA00025751"/>
    </source>
</evidence>
<dbReference type="HAMAP" id="MF_00261">
    <property type="entry name" value="RNApol_arch_Rpo11"/>
    <property type="match status" value="1"/>
</dbReference>
<evidence type="ECO:0000259" key="7">
    <source>
        <dbReference type="Pfam" id="PF13656"/>
    </source>
</evidence>
<comment type="caution">
    <text evidence="8">The sequence shown here is derived from an EMBL/GenBank/DDBJ whole genome shotgun (WGS) entry which is preliminary data.</text>
</comment>
<dbReference type="Gene3D" id="3.30.1360.10">
    <property type="entry name" value="RNA polymerase, RBP11-like subunit"/>
    <property type="match status" value="1"/>
</dbReference>
<evidence type="ECO:0000256" key="4">
    <source>
        <dbReference type="ARBA" id="ARBA00023242"/>
    </source>
</evidence>
<dbReference type="GO" id="GO:0005736">
    <property type="term" value="C:RNA polymerase I complex"/>
    <property type="evidence" value="ECO:0007669"/>
    <property type="project" value="TreeGrafter"/>
</dbReference>
<dbReference type="GO" id="GO:0005666">
    <property type="term" value="C:RNA polymerase III complex"/>
    <property type="evidence" value="ECO:0007669"/>
    <property type="project" value="TreeGrafter"/>
</dbReference>
<dbReference type="Pfam" id="PF13656">
    <property type="entry name" value="RNA_pol_L_2"/>
    <property type="match status" value="1"/>
</dbReference>
<evidence type="ECO:0000256" key="2">
    <source>
        <dbReference type="ARBA" id="ARBA00022478"/>
    </source>
</evidence>
<dbReference type="PROSITE" id="PS01154">
    <property type="entry name" value="RNA_POL_L_13KD"/>
    <property type="match status" value="1"/>
</dbReference>
<dbReference type="SUPFAM" id="SSF55257">
    <property type="entry name" value="RBP11-like subunits of RNA polymerase"/>
    <property type="match status" value="1"/>
</dbReference>
<gene>
    <name evidence="8" type="ORF">PECAL_4P26180</name>
</gene>
<protein>
    <recommendedName>
        <fullName evidence="7">DNA-directed RNA polymerase RBP11-like dimerisation domain-containing protein</fullName>
    </recommendedName>
</protein>
<dbReference type="AlphaFoldDB" id="A0A8J2SQL4"/>
<dbReference type="InterPro" id="IPR022905">
    <property type="entry name" value="Rpo11-like"/>
</dbReference>
<evidence type="ECO:0000256" key="1">
    <source>
        <dbReference type="ARBA" id="ARBA00004123"/>
    </source>
</evidence>
<feature type="domain" description="DNA-directed RNA polymerase RBP11-like dimerisation" evidence="7">
    <location>
        <begin position="27"/>
        <end position="96"/>
    </location>
</feature>
<evidence type="ECO:0000313" key="9">
    <source>
        <dbReference type="Proteomes" id="UP000789595"/>
    </source>
</evidence>
<dbReference type="PANTHER" id="PTHR13946">
    <property type="entry name" value="DNA-DIRECTED RNA POLYMERASE I,II,III"/>
    <property type="match status" value="1"/>
</dbReference>
<dbReference type="EMBL" id="CAKKNE010000004">
    <property type="protein sequence ID" value="CAH0375291.1"/>
    <property type="molecule type" value="Genomic_DNA"/>
</dbReference>
<dbReference type="GO" id="GO:0003899">
    <property type="term" value="F:DNA-directed RNA polymerase activity"/>
    <property type="evidence" value="ECO:0007669"/>
    <property type="project" value="InterPro"/>
</dbReference>
<dbReference type="PANTHER" id="PTHR13946:SF28">
    <property type="entry name" value="DNA-DIRECTED RNA POLYMERASES I AND III SUBUNIT RPAC2"/>
    <property type="match status" value="1"/>
</dbReference>
<keyword evidence="4" id="KW-0539">Nucleus</keyword>
<comment type="subcellular location">
    <subcellularLocation>
        <location evidence="1">Nucleus</location>
    </subcellularLocation>
</comment>
<feature type="compositionally biased region" description="Basic and acidic residues" evidence="6">
    <location>
        <begin position="127"/>
        <end position="137"/>
    </location>
</feature>
<dbReference type="InterPro" id="IPR009025">
    <property type="entry name" value="RBP11-like_dimer"/>
</dbReference>
<proteinExistence type="inferred from homology"/>
<dbReference type="Proteomes" id="UP000789595">
    <property type="component" value="Unassembled WGS sequence"/>
</dbReference>
<dbReference type="OrthoDB" id="510325at2759"/>